<evidence type="ECO:0000256" key="1">
    <source>
        <dbReference type="SAM" id="MobiDB-lite"/>
    </source>
</evidence>
<proteinExistence type="predicted"/>
<dbReference type="Proteomes" id="UP000179069">
    <property type="component" value="Unassembled WGS sequence"/>
</dbReference>
<evidence type="ECO:0000313" key="3">
    <source>
        <dbReference type="Proteomes" id="UP000179069"/>
    </source>
</evidence>
<dbReference type="AlphaFoldDB" id="A0A1G1VLG4"/>
<evidence type="ECO:0000313" key="2">
    <source>
        <dbReference type="EMBL" id="OGY16243.1"/>
    </source>
</evidence>
<comment type="caution">
    <text evidence="2">The sequence shown here is derived from an EMBL/GenBank/DDBJ whole genome shotgun (WGS) entry which is preliminary data.</text>
</comment>
<name>A0A1G1VLG4_9BACT</name>
<organism evidence="2 3">
    <name type="scientific">Candidatus Chisholmbacteria bacterium RIFCSPHIGHO2_01_FULL_49_18</name>
    <dbReference type="NCBI Taxonomy" id="1797590"/>
    <lineage>
        <taxon>Bacteria</taxon>
        <taxon>Candidatus Chisholmiibacteriota</taxon>
    </lineage>
</organism>
<gene>
    <name evidence="2" type="ORF">A2785_01475</name>
</gene>
<dbReference type="EMBL" id="MHCI01000018">
    <property type="protein sequence ID" value="OGY16243.1"/>
    <property type="molecule type" value="Genomic_DNA"/>
</dbReference>
<accession>A0A1G1VLG4</accession>
<sequence>MSLEDALRKAEEQMAQQEREEKVKKEAAKEAAIEASVQMQKRKAEQLNDEARSLLRPMVQTIQRTGIVQILEELVKTKKLTKEVREPESASPQVIFFVTHWAKPGTDKRVDNVKFVGLELDGGFGQYIRQYAENGEEDEVVKRLSKLRACKRMWLEYPPRVGLKWGYYTYYSPYTWNDEDSDWNEILFLFDKVDHGFALSARAGRGNTFPEVDQLPERDWSTQTIEQLVAKTYLAEVQS</sequence>
<reference evidence="2 3" key="1">
    <citation type="journal article" date="2016" name="Nat. Commun.">
        <title>Thousands of microbial genomes shed light on interconnected biogeochemical processes in an aquifer system.</title>
        <authorList>
            <person name="Anantharaman K."/>
            <person name="Brown C.T."/>
            <person name="Hug L.A."/>
            <person name="Sharon I."/>
            <person name="Castelle C.J."/>
            <person name="Probst A.J."/>
            <person name="Thomas B.C."/>
            <person name="Singh A."/>
            <person name="Wilkins M.J."/>
            <person name="Karaoz U."/>
            <person name="Brodie E.L."/>
            <person name="Williams K.H."/>
            <person name="Hubbard S.S."/>
            <person name="Banfield J.F."/>
        </authorList>
    </citation>
    <scope>NUCLEOTIDE SEQUENCE [LARGE SCALE GENOMIC DNA]</scope>
</reference>
<protein>
    <submittedName>
        <fullName evidence="2">Uncharacterized protein</fullName>
    </submittedName>
</protein>
<feature type="region of interest" description="Disordered" evidence="1">
    <location>
        <begin position="1"/>
        <end position="27"/>
    </location>
</feature>